<dbReference type="EMBL" id="GBXM01086468">
    <property type="protein sequence ID" value="JAH22109.1"/>
    <property type="molecule type" value="Transcribed_RNA"/>
</dbReference>
<dbReference type="AlphaFoldDB" id="A0A0E9QZ27"/>
<reference evidence="1" key="2">
    <citation type="journal article" date="2015" name="Fish Shellfish Immunol.">
        <title>Early steps in the European eel (Anguilla anguilla)-Vibrio vulnificus interaction in the gills: Role of the RtxA13 toxin.</title>
        <authorList>
            <person name="Callol A."/>
            <person name="Pajuelo D."/>
            <person name="Ebbesson L."/>
            <person name="Teles M."/>
            <person name="MacKenzie S."/>
            <person name="Amaro C."/>
        </authorList>
    </citation>
    <scope>NUCLEOTIDE SEQUENCE</scope>
</reference>
<name>A0A0E9QZ27_ANGAN</name>
<proteinExistence type="predicted"/>
<organism evidence="1">
    <name type="scientific">Anguilla anguilla</name>
    <name type="common">European freshwater eel</name>
    <name type="synonym">Muraena anguilla</name>
    <dbReference type="NCBI Taxonomy" id="7936"/>
    <lineage>
        <taxon>Eukaryota</taxon>
        <taxon>Metazoa</taxon>
        <taxon>Chordata</taxon>
        <taxon>Craniata</taxon>
        <taxon>Vertebrata</taxon>
        <taxon>Euteleostomi</taxon>
        <taxon>Actinopterygii</taxon>
        <taxon>Neopterygii</taxon>
        <taxon>Teleostei</taxon>
        <taxon>Anguilliformes</taxon>
        <taxon>Anguillidae</taxon>
        <taxon>Anguilla</taxon>
    </lineage>
</organism>
<protein>
    <submittedName>
        <fullName evidence="1">Uncharacterized protein</fullName>
    </submittedName>
</protein>
<reference evidence="1" key="1">
    <citation type="submission" date="2014-11" db="EMBL/GenBank/DDBJ databases">
        <authorList>
            <person name="Amaro Gonzalez C."/>
        </authorList>
    </citation>
    <scope>NUCLEOTIDE SEQUENCE</scope>
</reference>
<sequence>MLLRSPPCLSVYHCYISHPVSVCNAVMFSPCLSVHLCCSCLSRYRARNKAI</sequence>
<evidence type="ECO:0000313" key="1">
    <source>
        <dbReference type="EMBL" id="JAH22109.1"/>
    </source>
</evidence>
<accession>A0A0E9QZ27</accession>